<accession>A0ABS1J0A5</accession>
<dbReference type="InterPro" id="IPR014044">
    <property type="entry name" value="CAP_dom"/>
</dbReference>
<evidence type="ECO:0000313" key="4">
    <source>
        <dbReference type="Proteomes" id="UP000604730"/>
    </source>
</evidence>
<protein>
    <submittedName>
        <fullName evidence="3">CAP domain-containing protein</fullName>
    </submittedName>
</protein>
<sequence>MIKGFKHRLTAILVCGIMISALPVTHINDNIYTAKAEDNGSKIKNVSIDGVLADNNKSKGINVAYRTVDEIRRFVKKHPSDFYSIAKLEEMPIGRAPYSLGRLDKKTMQSALNTINQIRYIAGLSSNVVLNENYIKLAQGASVVSAVNGKLSHTPSKPYGMSEVLYRLGAEGAAHSNLAMGYTNIDSGIVLGYMNDGDSTNIDRIGHRRWILNPSMKSIGFGFYNNFSATYAHDGAFGSSPEYGVIWPAMNMPTEYINSDFPWSISLGYEVNPSDVKVELTRYRDNKTWQFSKAYSDGYFNVNNVNYGLSGCIIFRPDGIKRYANGERFGVKITGLSEPISYEVSFFDLEPVTGISLSRVPKTIKIGEHVRLNIRTLPSSASDVVKIKVDSNVLSLGNDKNGGVFEYDYEKYCKANKYGTAKITVSTPDGRIIKSKKVTVVPKNVYVYASSSSYNKASKRGKLKLQVSKNDSVSGYEVVFAKNKKFRHAKKMISNSPKKTKFMINKAQAGKTYYVKVRAFVKVGGKKIYGNYSKPGKYRIY</sequence>
<gene>
    <name evidence="3" type="ORF">JJN12_07260</name>
</gene>
<evidence type="ECO:0000313" key="3">
    <source>
        <dbReference type="EMBL" id="MBK5897575.1"/>
    </source>
</evidence>
<dbReference type="InterPro" id="IPR036116">
    <property type="entry name" value="FN3_sf"/>
</dbReference>
<reference evidence="3 4" key="1">
    <citation type="submission" date="2021-01" db="EMBL/GenBank/DDBJ databases">
        <title>Isolation and description of Catonella massiliensis sp. nov., a novel Catonella species, isolated from a stable periodontitis subject.</title>
        <authorList>
            <person name="Antezack A."/>
            <person name="Boxberger M."/>
            <person name="La Scola B."/>
            <person name="Monnet-Corti V."/>
        </authorList>
    </citation>
    <scope>NUCLEOTIDE SEQUENCE [LARGE SCALE GENOMIC DNA]</scope>
    <source>
        <strain evidence="3 4">Marseille-Q4567</strain>
    </source>
</reference>
<dbReference type="EMBL" id="JAEPRJ010000001">
    <property type="protein sequence ID" value="MBK5897575.1"/>
    <property type="molecule type" value="Genomic_DNA"/>
</dbReference>
<dbReference type="SUPFAM" id="SSF49265">
    <property type="entry name" value="Fibronectin type III"/>
    <property type="match status" value="1"/>
</dbReference>
<proteinExistence type="predicted"/>
<feature type="chain" id="PRO_5045050854" evidence="1">
    <location>
        <begin position="27"/>
        <end position="541"/>
    </location>
</feature>
<dbReference type="Pfam" id="PF00188">
    <property type="entry name" value="CAP"/>
    <property type="match status" value="1"/>
</dbReference>
<evidence type="ECO:0000259" key="2">
    <source>
        <dbReference type="Pfam" id="PF00188"/>
    </source>
</evidence>
<evidence type="ECO:0000256" key="1">
    <source>
        <dbReference type="SAM" id="SignalP"/>
    </source>
</evidence>
<dbReference type="CDD" id="cd05379">
    <property type="entry name" value="CAP_bacterial"/>
    <property type="match status" value="1"/>
</dbReference>
<keyword evidence="1" id="KW-0732">Signal</keyword>
<feature type="domain" description="SCP" evidence="2">
    <location>
        <begin position="112"/>
        <end position="229"/>
    </location>
</feature>
<dbReference type="Gene3D" id="3.40.33.10">
    <property type="entry name" value="CAP"/>
    <property type="match status" value="1"/>
</dbReference>
<comment type="caution">
    <text evidence="3">The sequence shown here is derived from an EMBL/GenBank/DDBJ whole genome shotgun (WGS) entry which is preliminary data.</text>
</comment>
<dbReference type="InterPro" id="IPR035940">
    <property type="entry name" value="CAP_sf"/>
</dbReference>
<dbReference type="SUPFAM" id="SSF55797">
    <property type="entry name" value="PR-1-like"/>
    <property type="match status" value="1"/>
</dbReference>
<organism evidence="3 4">
    <name type="scientific">Catonella massiliensis</name>
    <dbReference type="NCBI Taxonomy" id="2799636"/>
    <lineage>
        <taxon>Bacteria</taxon>
        <taxon>Bacillati</taxon>
        <taxon>Bacillota</taxon>
        <taxon>Clostridia</taxon>
        <taxon>Lachnospirales</taxon>
        <taxon>Lachnospiraceae</taxon>
        <taxon>Catonella</taxon>
    </lineage>
</organism>
<name>A0ABS1J0A5_9FIRM</name>
<dbReference type="RefSeq" id="WP_208429050.1">
    <property type="nucleotide sequence ID" value="NZ_JAEPRJ010000001.1"/>
</dbReference>
<feature type="signal peptide" evidence="1">
    <location>
        <begin position="1"/>
        <end position="26"/>
    </location>
</feature>
<dbReference type="InterPro" id="IPR013783">
    <property type="entry name" value="Ig-like_fold"/>
</dbReference>
<dbReference type="Proteomes" id="UP000604730">
    <property type="component" value="Unassembled WGS sequence"/>
</dbReference>
<dbReference type="Gene3D" id="2.60.40.10">
    <property type="entry name" value="Immunoglobulins"/>
    <property type="match status" value="1"/>
</dbReference>
<dbReference type="Gene3D" id="2.60.40.1080">
    <property type="match status" value="1"/>
</dbReference>
<keyword evidence="4" id="KW-1185">Reference proteome</keyword>